<dbReference type="CDD" id="cd05153">
    <property type="entry name" value="HomoserineK_II"/>
    <property type="match status" value="1"/>
</dbReference>
<dbReference type="GO" id="GO:0009088">
    <property type="term" value="P:threonine biosynthetic process"/>
    <property type="evidence" value="ECO:0007669"/>
    <property type="project" value="UniProtKB-KW"/>
</dbReference>
<evidence type="ECO:0000256" key="4">
    <source>
        <dbReference type="ARBA" id="ARBA00022741"/>
    </source>
</evidence>
<dbReference type="GO" id="GO:0005524">
    <property type="term" value="F:ATP binding"/>
    <property type="evidence" value="ECO:0007669"/>
    <property type="project" value="UniProtKB-KW"/>
</dbReference>
<dbReference type="EMBL" id="FWYF01000003">
    <property type="protein sequence ID" value="SMD37093.1"/>
    <property type="molecule type" value="Genomic_DNA"/>
</dbReference>
<dbReference type="InterPro" id="IPR050249">
    <property type="entry name" value="Pseudomonas-type_ThrB"/>
</dbReference>
<feature type="domain" description="Protein kinase" evidence="8">
    <location>
        <begin position="4"/>
        <end position="306"/>
    </location>
</feature>
<dbReference type="AlphaFoldDB" id="A0A1W2GK89"/>
<sequence length="306" mass="35281">MIKEQLLEKYNLGETKSVESLTQGYANENLKVITGQGAVLYRICKQQPLHLLEYEVGLMEVMKKANIKTAFPIADKQGVYIQKSDEDFVMLYEFKTGKEPELNAGVAHQMGMEVGKLSQIQWSESLEKKNAVHIDNCHQLVAAFVQSKNQMLEVFGYFCEQTEYLTKKLDSSLPKGIVHGDIFPNNTIFEGENLTAIIDFEEACSDQLMFDVGMTINGFCFRKNFLIPELLQAFLAGYNTQRKMTEAEWLALPIYMQWGSHGMLSWHLRNELINVPNQTQYERVLELMQRTQWMRSNEKEIMDMVC</sequence>
<dbReference type="OrthoDB" id="241498at2"/>
<reference evidence="9 10" key="1">
    <citation type="submission" date="2017-04" db="EMBL/GenBank/DDBJ databases">
        <authorList>
            <person name="Afonso C.L."/>
            <person name="Miller P.J."/>
            <person name="Scott M.A."/>
            <person name="Spackman E."/>
            <person name="Goraichik I."/>
            <person name="Dimitrov K.M."/>
            <person name="Suarez D.L."/>
            <person name="Swayne D.E."/>
        </authorList>
    </citation>
    <scope>NUCLEOTIDE SEQUENCE [LARGE SCALE GENOMIC DNA]</scope>
    <source>
        <strain evidence="9 10">DSM 26133</strain>
    </source>
</reference>
<gene>
    <name evidence="9" type="ORF">SAMN04488029_3235</name>
</gene>
<dbReference type="InterPro" id="IPR011009">
    <property type="entry name" value="Kinase-like_dom_sf"/>
</dbReference>
<keyword evidence="5 9" id="KW-0418">Kinase</keyword>
<accession>A0A1W2GK89</accession>
<dbReference type="GO" id="GO:0004413">
    <property type="term" value="F:homoserine kinase activity"/>
    <property type="evidence" value="ECO:0007669"/>
    <property type="project" value="InterPro"/>
</dbReference>
<evidence type="ECO:0000313" key="10">
    <source>
        <dbReference type="Proteomes" id="UP000192472"/>
    </source>
</evidence>
<evidence type="ECO:0000256" key="6">
    <source>
        <dbReference type="ARBA" id="ARBA00022840"/>
    </source>
</evidence>
<organism evidence="9 10">
    <name type="scientific">Reichenbachiella faecimaris</name>
    <dbReference type="NCBI Taxonomy" id="692418"/>
    <lineage>
        <taxon>Bacteria</taxon>
        <taxon>Pseudomonadati</taxon>
        <taxon>Bacteroidota</taxon>
        <taxon>Cytophagia</taxon>
        <taxon>Cytophagales</taxon>
        <taxon>Reichenbachiellaceae</taxon>
        <taxon>Reichenbachiella</taxon>
    </lineage>
</organism>
<dbReference type="GO" id="GO:0004672">
    <property type="term" value="F:protein kinase activity"/>
    <property type="evidence" value="ECO:0007669"/>
    <property type="project" value="InterPro"/>
</dbReference>
<dbReference type="PANTHER" id="PTHR21064:SF6">
    <property type="entry name" value="AMINOGLYCOSIDE PHOSPHOTRANSFERASE DOMAIN-CONTAINING PROTEIN"/>
    <property type="match status" value="1"/>
</dbReference>
<dbReference type="PROSITE" id="PS50011">
    <property type="entry name" value="PROTEIN_KINASE_DOM"/>
    <property type="match status" value="1"/>
</dbReference>
<evidence type="ECO:0000256" key="1">
    <source>
        <dbReference type="ARBA" id="ARBA00022605"/>
    </source>
</evidence>
<evidence type="ECO:0000313" key="9">
    <source>
        <dbReference type="EMBL" id="SMD37093.1"/>
    </source>
</evidence>
<evidence type="ECO:0000256" key="7">
    <source>
        <dbReference type="ARBA" id="ARBA00038240"/>
    </source>
</evidence>
<keyword evidence="3" id="KW-0791">Threonine biosynthesis</keyword>
<evidence type="ECO:0000256" key="5">
    <source>
        <dbReference type="ARBA" id="ARBA00022777"/>
    </source>
</evidence>
<dbReference type="Gene3D" id="3.30.200.20">
    <property type="entry name" value="Phosphorylase Kinase, domain 1"/>
    <property type="match status" value="1"/>
</dbReference>
<comment type="similarity">
    <text evidence="7">Belongs to the pseudomonas-type ThrB family.</text>
</comment>
<dbReference type="Gene3D" id="3.90.1200.10">
    <property type="match status" value="1"/>
</dbReference>
<evidence type="ECO:0000256" key="3">
    <source>
        <dbReference type="ARBA" id="ARBA00022697"/>
    </source>
</evidence>
<dbReference type="Pfam" id="PF01636">
    <property type="entry name" value="APH"/>
    <property type="match status" value="1"/>
</dbReference>
<keyword evidence="6" id="KW-0067">ATP-binding</keyword>
<dbReference type="RefSeq" id="WP_084373860.1">
    <property type="nucleotide sequence ID" value="NZ_FWYF01000003.1"/>
</dbReference>
<keyword evidence="2" id="KW-0808">Transferase</keyword>
<proteinExistence type="inferred from homology"/>
<protein>
    <submittedName>
        <fullName evidence="9">Homoserine kinase</fullName>
    </submittedName>
</protein>
<dbReference type="PANTHER" id="PTHR21064">
    <property type="entry name" value="AMINOGLYCOSIDE PHOSPHOTRANSFERASE DOMAIN-CONTAINING PROTEIN-RELATED"/>
    <property type="match status" value="1"/>
</dbReference>
<evidence type="ECO:0000259" key="8">
    <source>
        <dbReference type="PROSITE" id="PS50011"/>
    </source>
</evidence>
<keyword evidence="1" id="KW-0028">Amino-acid biosynthesis</keyword>
<keyword evidence="4" id="KW-0547">Nucleotide-binding</keyword>
<name>A0A1W2GK89_REIFA</name>
<dbReference type="Proteomes" id="UP000192472">
    <property type="component" value="Unassembled WGS sequence"/>
</dbReference>
<dbReference type="InterPro" id="IPR005280">
    <property type="entry name" value="Homoserine_kinase_II"/>
</dbReference>
<dbReference type="InterPro" id="IPR000719">
    <property type="entry name" value="Prot_kinase_dom"/>
</dbReference>
<dbReference type="SUPFAM" id="SSF56112">
    <property type="entry name" value="Protein kinase-like (PK-like)"/>
    <property type="match status" value="1"/>
</dbReference>
<dbReference type="InterPro" id="IPR002575">
    <property type="entry name" value="Aminoglycoside_PTrfase"/>
</dbReference>
<dbReference type="STRING" id="692418.SAMN04488029_3235"/>
<evidence type="ECO:0000256" key="2">
    <source>
        <dbReference type="ARBA" id="ARBA00022679"/>
    </source>
</evidence>
<keyword evidence="10" id="KW-1185">Reference proteome</keyword>